<dbReference type="RefSeq" id="WP_138989014.1">
    <property type="nucleotide sequence ID" value="NZ_CP043869.1"/>
</dbReference>
<dbReference type="SUPFAM" id="SSF88713">
    <property type="entry name" value="Glycoside hydrolase/deacetylase"/>
    <property type="match status" value="1"/>
</dbReference>
<sequence>MKLEGVFCWLMVAWVALFSGVAFAADEAPRLVIVIDDMGNNLQQGQAALALSGPVTYAVLPHTAHAEQLAREANQFGKEVMLHAPMANTQRLKLGPGALLPSYSETHFKKVLNESLDAVPYAVGLNNHMGSLLTQQKVPMRWVMDVAKERGVFFLDSKTTPSSVAWDVAKQAGVPALKRDIFLDHFQTREFLSQQFLRAVNIARRHGYAVVIGHPYPVTTEFLQDAIPALDEAGVQLVSASALLMLQEQRRLLRAKARKHHDLLSRCDYSEGHDCQ</sequence>
<dbReference type="PANTHER" id="PTHR30105">
    <property type="entry name" value="UNCHARACTERIZED YIBQ-RELATED"/>
    <property type="match status" value="1"/>
</dbReference>
<evidence type="ECO:0000313" key="3">
    <source>
        <dbReference type="Proteomes" id="UP000324760"/>
    </source>
</evidence>
<dbReference type="Gene3D" id="3.20.20.370">
    <property type="entry name" value="Glycoside hydrolase/deacetylase"/>
    <property type="match status" value="1"/>
</dbReference>
<dbReference type="KEGG" id="ncu:F0U83_14855"/>
<gene>
    <name evidence="2" type="ORF">F0U83_14855</name>
</gene>
<keyword evidence="1" id="KW-0732">Signal</keyword>
<feature type="chain" id="PRO_5024915116" evidence="1">
    <location>
        <begin position="25"/>
        <end position="276"/>
    </location>
</feature>
<evidence type="ECO:0000313" key="2">
    <source>
        <dbReference type="EMBL" id="QEQ97892.1"/>
    </source>
</evidence>
<dbReference type="PANTHER" id="PTHR30105:SF2">
    <property type="entry name" value="DIVERGENT POLYSACCHARIDE DEACETYLASE SUPERFAMILY"/>
    <property type="match status" value="1"/>
</dbReference>
<dbReference type="InterPro" id="IPR011330">
    <property type="entry name" value="Glyco_hydro/deAcase_b/a-brl"/>
</dbReference>
<feature type="signal peptide" evidence="1">
    <location>
        <begin position="1"/>
        <end position="24"/>
    </location>
</feature>
<reference evidence="2 3" key="1">
    <citation type="journal article" date="2019" name="Biochem. Eng. J.">
        <title>Metabolic engineering of the marine bacteria Neptunomonas concharum for the production of acetoin and meso-2,3-butanediol from acetate.</title>
        <authorList>
            <person name="Li W."/>
            <person name="Pu N."/>
            <person name="Liu C.-X."/>
            <person name="Yuan Q.-P."/>
            <person name="Li Z.-J."/>
        </authorList>
    </citation>
    <scope>NUCLEOTIDE SEQUENCE [LARGE SCALE GENOMIC DNA]</scope>
    <source>
        <strain evidence="2 3">JCM17730</strain>
    </source>
</reference>
<protein>
    <submittedName>
        <fullName evidence="2">Divergent polysaccharide deacetylase family protein</fullName>
    </submittedName>
</protein>
<organism evidence="2 3">
    <name type="scientific">Neptunomonas concharum</name>
    <dbReference type="NCBI Taxonomy" id="1031538"/>
    <lineage>
        <taxon>Bacteria</taxon>
        <taxon>Pseudomonadati</taxon>
        <taxon>Pseudomonadota</taxon>
        <taxon>Gammaproteobacteria</taxon>
        <taxon>Oceanospirillales</taxon>
        <taxon>Oceanospirillaceae</taxon>
        <taxon>Neptunomonas</taxon>
    </lineage>
</organism>
<name>A0A5P1RF71_9GAMM</name>
<dbReference type="EMBL" id="CP043869">
    <property type="protein sequence ID" value="QEQ97892.1"/>
    <property type="molecule type" value="Genomic_DNA"/>
</dbReference>
<dbReference type="InterPro" id="IPR006837">
    <property type="entry name" value="Divergent_DAC"/>
</dbReference>
<dbReference type="GO" id="GO:0005975">
    <property type="term" value="P:carbohydrate metabolic process"/>
    <property type="evidence" value="ECO:0007669"/>
    <property type="project" value="InterPro"/>
</dbReference>
<evidence type="ECO:0000256" key="1">
    <source>
        <dbReference type="SAM" id="SignalP"/>
    </source>
</evidence>
<proteinExistence type="predicted"/>
<accession>A0A5P1RF71</accession>
<dbReference type="OrthoDB" id="9784811at2"/>
<keyword evidence="3" id="KW-1185">Reference proteome</keyword>
<dbReference type="CDD" id="cd10936">
    <property type="entry name" value="CE4_DAC2"/>
    <property type="match status" value="1"/>
</dbReference>
<dbReference type="Proteomes" id="UP000324760">
    <property type="component" value="Chromosome"/>
</dbReference>
<dbReference type="AlphaFoldDB" id="A0A5P1RF71"/>
<dbReference type="Pfam" id="PF04748">
    <property type="entry name" value="Polysacc_deac_2"/>
    <property type="match status" value="1"/>
</dbReference>